<evidence type="ECO:0000256" key="12">
    <source>
        <dbReference type="ARBA" id="ARBA00029354"/>
    </source>
</evidence>
<evidence type="ECO:0000256" key="4">
    <source>
        <dbReference type="ARBA" id="ARBA00022723"/>
    </source>
</evidence>
<dbReference type="GO" id="GO:0000287">
    <property type="term" value="F:magnesium ion binding"/>
    <property type="evidence" value="ECO:0007669"/>
    <property type="project" value="UniProtKB-UniRule"/>
</dbReference>
<evidence type="ECO:0000256" key="14">
    <source>
        <dbReference type="NCBIfam" id="TIGR00228"/>
    </source>
</evidence>
<comment type="similarity">
    <text evidence="1 13">Belongs to the RuvC family.</text>
</comment>
<comment type="catalytic activity">
    <reaction evidence="12 13">
        <text>Endonucleolytic cleavage at a junction such as a reciprocal single-stranded crossover between two homologous DNA duplexes (Holliday junction).</text>
        <dbReference type="EC" id="3.1.21.10"/>
    </reaction>
</comment>
<keyword evidence="4 13" id="KW-0479">Metal-binding</keyword>
<evidence type="ECO:0000313" key="16">
    <source>
        <dbReference type="Proteomes" id="UP000176850"/>
    </source>
</evidence>
<keyword evidence="11 13" id="KW-0234">DNA repair</keyword>
<comment type="subunit">
    <text evidence="13">Homodimer which binds Holliday junction (HJ) DNA. The HJ becomes 2-fold symmetrical on binding to RuvC with unstacked arms; it has a different conformation from HJ DNA in complex with RuvA. In the full resolvosome a probable DNA-RuvA(4)-RuvB(12)-RuvC(2) complex forms which resolves the HJ.</text>
</comment>
<dbReference type="SUPFAM" id="SSF53098">
    <property type="entry name" value="Ribonuclease H-like"/>
    <property type="match status" value="1"/>
</dbReference>
<evidence type="ECO:0000256" key="6">
    <source>
        <dbReference type="ARBA" id="ARBA00022763"/>
    </source>
</evidence>
<feature type="active site" evidence="13">
    <location>
        <position position="67"/>
    </location>
</feature>
<evidence type="ECO:0000256" key="10">
    <source>
        <dbReference type="ARBA" id="ARBA00023172"/>
    </source>
</evidence>
<organism evidence="15 16">
    <name type="scientific">Candidatus Roizmanbacteria bacterium RIFCSPHIGHO2_01_FULL_39_24</name>
    <dbReference type="NCBI Taxonomy" id="1802032"/>
    <lineage>
        <taxon>Bacteria</taxon>
        <taxon>Candidatus Roizmaniibacteriota</taxon>
    </lineage>
</organism>
<keyword evidence="8 13" id="KW-0460">Magnesium</keyword>
<keyword evidence="9 13" id="KW-0238">DNA-binding</keyword>
<evidence type="ECO:0000256" key="11">
    <source>
        <dbReference type="ARBA" id="ARBA00023204"/>
    </source>
</evidence>
<dbReference type="GO" id="GO:0006281">
    <property type="term" value="P:DNA repair"/>
    <property type="evidence" value="ECO:0007669"/>
    <property type="project" value="UniProtKB-UniRule"/>
</dbReference>
<dbReference type="EMBL" id="MFZH01000033">
    <property type="protein sequence ID" value="OGK18419.1"/>
    <property type="molecule type" value="Genomic_DNA"/>
</dbReference>
<evidence type="ECO:0000256" key="7">
    <source>
        <dbReference type="ARBA" id="ARBA00022801"/>
    </source>
</evidence>
<dbReference type="FunFam" id="3.30.420.10:FF:000002">
    <property type="entry name" value="Crossover junction endodeoxyribonuclease RuvC"/>
    <property type="match status" value="1"/>
</dbReference>
<comment type="caution">
    <text evidence="15">The sequence shown here is derived from an EMBL/GenBank/DDBJ whole genome shotgun (WGS) entry which is preliminary data.</text>
</comment>
<evidence type="ECO:0000256" key="3">
    <source>
        <dbReference type="ARBA" id="ARBA00022722"/>
    </source>
</evidence>
<dbReference type="HAMAP" id="MF_00034">
    <property type="entry name" value="RuvC"/>
    <property type="match status" value="1"/>
</dbReference>
<feature type="binding site" evidence="13">
    <location>
        <position position="67"/>
    </location>
    <ligand>
        <name>Mg(2+)</name>
        <dbReference type="ChEBI" id="CHEBI:18420"/>
        <label>2</label>
    </ligand>
</feature>
<evidence type="ECO:0000256" key="5">
    <source>
        <dbReference type="ARBA" id="ARBA00022759"/>
    </source>
</evidence>
<comment type="function">
    <text evidence="13">The RuvA-RuvB-RuvC complex processes Holliday junction (HJ) DNA during genetic recombination and DNA repair. Endonuclease that resolves HJ intermediates. Cleaves cruciform DNA by making single-stranded nicks across the HJ at symmetrical positions within the homologous arms, yielding a 5'-phosphate and a 3'-hydroxyl group; requires a central core of homology in the junction. The consensus cleavage sequence is 5'-(A/T)TT(C/G)-3'. Cleavage occurs on the 3'-side of the TT dinucleotide at the point of strand exchange. HJ branch migration catalyzed by RuvA-RuvB allows RuvC to scan DNA until it finds its consensus sequence, where it cleaves and resolves the cruciform DNA.</text>
</comment>
<dbReference type="GO" id="GO:0048476">
    <property type="term" value="C:Holliday junction resolvase complex"/>
    <property type="evidence" value="ECO:0007669"/>
    <property type="project" value="UniProtKB-UniRule"/>
</dbReference>
<evidence type="ECO:0000313" key="15">
    <source>
        <dbReference type="EMBL" id="OGK18419.1"/>
    </source>
</evidence>
<evidence type="ECO:0000256" key="9">
    <source>
        <dbReference type="ARBA" id="ARBA00023125"/>
    </source>
</evidence>
<dbReference type="PANTHER" id="PTHR30194">
    <property type="entry name" value="CROSSOVER JUNCTION ENDODEOXYRIBONUCLEASE RUVC"/>
    <property type="match status" value="1"/>
</dbReference>
<dbReference type="NCBIfam" id="TIGR00228">
    <property type="entry name" value="ruvC"/>
    <property type="match status" value="1"/>
</dbReference>
<feature type="active site" evidence="13">
    <location>
        <position position="140"/>
    </location>
</feature>
<evidence type="ECO:0000256" key="13">
    <source>
        <dbReference type="HAMAP-Rule" id="MF_00034"/>
    </source>
</evidence>
<dbReference type="Gene3D" id="3.30.420.10">
    <property type="entry name" value="Ribonuclease H-like superfamily/Ribonuclease H"/>
    <property type="match status" value="1"/>
</dbReference>
<dbReference type="GO" id="GO:0005737">
    <property type="term" value="C:cytoplasm"/>
    <property type="evidence" value="ECO:0007669"/>
    <property type="project" value="UniProtKB-SubCell"/>
</dbReference>
<evidence type="ECO:0000256" key="8">
    <source>
        <dbReference type="ARBA" id="ARBA00022842"/>
    </source>
</evidence>
<comment type="cofactor">
    <cofactor evidence="13">
        <name>Mg(2+)</name>
        <dbReference type="ChEBI" id="CHEBI:18420"/>
    </cofactor>
    <text evidence="13">Binds 2 Mg(2+) ion per subunit.</text>
</comment>
<dbReference type="EC" id="3.1.21.10" evidence="13 14"/>
<protein>
    <recommendedName>
        <fullName evidence="13 14">Crossover junction endodeoxyribonuclease RuvC</fullName>
        <ecNumber evidence="13 14">3.1.21.10</ecNumber>
    </recommendedName>
    <alternativeName>
        <fullName evidence="13">Holliday junction nuclease RuvC</fullName>
    </alternativeName>
    <alternativeName>
        <fullName evidence="13">Holliday junction resolvase RuvC</fullName>
    </alternativeName>
</protein>
<feature type="active site" evidence="13">
    <location>
        <position position="7"/>
    </location>
</feature>
<feature type="binding site" evidence="13">
    <location>
        <position position="140"/>
    </location>
    <ligand>
        <name>Mg(2+)</name>
        <dbReference type="ChEBI" id="CHEBI:18420"/>
        <label>1</label>
    </ligand>
</feature>
<dbReference type="CDD" id="cd16962">
    <property type="entry name" value="RuvC"/>
    <property type="match status" value="1"/>
</dbReference>
<evidence type="ECO:0000256" key="1">
    <source>
        <dbReference type="ARBA" id="ARBA00009518"/>
    </source>
</evidence>
<name>A0A1F7GHM7_9BACT</name>
<keyword evidence="7 13" id="KW-0378">Hydrolase</keyword>
<evidence type="ECO:0000256" key="2">
    <source>
        <dbReference type="ARBA" id="ARBA00022490"/>
    </source>
</evidence>
<keyword evidence="5 13" id="KW-0255">Endonuclease</keyword>
<keyword evidence="2 13" id="KW-0963">Cytoplasm</keyword>
<dbReference type="PANTHER" id="PTHR30194:SF3">
    <property type="entry name" value="CROSSOVER JUNCTION ENDODEOXYRIBONUCLEASE RUVC"/>
    <property type="match status" value="1"/>
</dbReference>
<sequence>MRVLALDSGIERTGYAVFDYKNKKHELLAYGLVKTSKNDDLSARLFELSQKLDEILMRNTPDVCVLEQLFFNTNQKTAIIVAQAQGATILTVTKRSIPVEFISPLTVKQAITGDGRADKKQIQKMVSFTIKFPVKPETDDVYDAVACGMAYCILHK</sequence>
<dbReference type="PRINTS" id="PR00696">
    <property type="entry name" value="RSOLVASERUVC"/>
</dbReference>
<keyword evidence="6 13" id="KW-0227">DNA damage</keyword>
<dbReference type="Pfam" id="PF02075">
    <property type="entry name" value="RuvC"/>
    <property type="match status" value="1"/>
</dbReference>
<dbReference type="Proteomes" id="UP000176850">
    <property type="component" value="Unassembled WGS sequence"/>
</dbReference>
<dbReference type="GO" id="GO:0006310">
    <property type="term" value="P:DNA recombination"/>
    <property type="evidence" value="ECO:0007669"/>
    <property type="project" value="UniProtKB-UniRule"/>
</dbReference>
<dbReference type="GO" id="GO:0003677">
    <property type="term" value="F:DNA binding"/>
    <property type="evidence" value="ECO:0007669"/>
    <property type="project" value="UniProtKB-KW"/>
</dbReference>
<dbReference type="InterPro" id="IPR012337">
    <property type="entry name" value="RNaseH-like_sf"/>
</dbReference>
<comment type="subcellular location">
    <subcellularLocation>
        <location evidence="13">Cytoplasm</location>
    </subcellularLocation>
</comment>
<gene>
    <name evidence="13" type="primary">ruvC</name>
    <name evidence="15" type="ORF">A2799_00800</name>
</gene>
<reference evidence="15 16" key="1">
    <citation type="journal article" date="2016" name="Nat. Commun.">
        <title>Thousands of microbial genomes shed light on interconnected biogeochemical processes in an aquifer system.</title>
        <authorList>
            <person name="Anantharaman K."/>
            <person name="Brown C.T."/>
            <person name="Hug L.A."/>
            <person name="Sharon I."/>
            <person name="Castelle C.J."/>
            <person name="Probst A.J."/>
            <person name="Thomas B.C."/>
            <person name="Singh A."/>
            <person name="Wilkins M.J."/>
            <person name="Karaoz U."/>
            <person name="Brodie E.L."/>
            <person name="Williams K.H."/>
            <person name="Hubbard S.S."/>
            <person name="Banfield J.F."/>
        </authorList>
    </citation>
    <scope>NUCLEOTIDE SEQUENCE [LARGE SCALE GENOMIC DNA]</scope>
</reference>
<dbReference type="InterPro" id="IPR036397">
    <property type="entry name" value="RNaseH_sf"/>
</dbReference>
<feature type="binding site" evidence="13">
    <location>
        <position position="7"/>
    </location>
    <ligand>
        <name>Mg(2+)</name>
        <dbReference type="ChEBI" id="CHEBI:18420"/>
        <label>1</label>
    </ligand>
</feature>
<dbReference type="GO" id="GO:0008821">
    <property type="term" value="F:crossover junction DNA endonuclease activity"/>
    <property type="evidence" value="ECO:0007669"/>
    <property type="project" value="UniProtKB-UniRule"/>
</dbReference>
<keyword evidence="3 13" id="KW-0540">Nuclease</keyword>
<accession>A0A1F7GHM7</accession>
<proteinExistence type="inferred from homology"/>
<dbReference type="AlphaFoldDB" id="A0A1F7GHM7"/>
<keyword evidence="10 13" id="KW-0233">DNA recombination</keyword>
<dbReference type="InterPro" id="IPR002176">
    <property type="entry name" value="X-over_junc_endoDNase_RuvC"/>
</dbReference>